<sequence>MNFRTTFSRSPPSTPSKYADLGPGLLFGTPTKSPSSSPSKGPLVQSSTANSNYGMGYLAFPAGLATNSTSNGTTNKITEPKTEPSITSPVPQPQISPERAARINKEESEARRGEEEWVRNGGILRDANGNRDFKRTEELREELRLREVERGLLERWNSYETRWKELLRRVNVHDDDGEVTFEDIPWPVSVEEDKGKAKKRKGKERERRITLEDLTAENVEEFVLGSLRVRDSKVTRKERIRASLLRWHPDKLTSLLARVPEEHRETVEDGVGIVVRVLHDLNAK</sequence>
<evidence type="ECO:0000313" key="7">
    <source>
        <dbReference type="EMBL" id="KAL0068300.1"/>
    </source>
</evidence>
<evidence type="ECO:0000256" key="4">
    <source>
        <dbReference type="ARBA" id="ARBA00023043"/>
    </source>
</evidence>
<keyword evidence="2" id="KW-0597">Phosphoprotein</keyword>
<evidence type="ECO:0000313" key="8">
    <source>
        <dbReference type="Proteomes" id="UP001437256"/>
    </source>
</evidence>
<feature type="region of interest" description="Disordered" evidence="6">
    <location>
        <begin position="1"/>
        <end position="114"/>
    </location>
</feature>
<name>A0ABR3A471_9AGAR</name>
<feature type="compositionally biased region" description="Polar residues" evidence="6">
    <location>
        <begin position="65"/>
        <end position="77"/>
    </location>
</feature>
<feature type="compositionally biased region" description="Polar residues" evidence="6">
    <location>
        <begin position="84"/>
        <end position="95"/>
    </location>
</feature>
<protein>
    <submittedName>
        <fullName evidence="7">Uncharacterized protein</fullName>
    </submittedName>
</protein>
<keyword evidence="8" id="KW-1185">Reference proteome</keyword>
<organism evidence="7 8">
    <name type="scientific">Marasmius tenuissimus</name>
    <dbReference type="NCBI Taxonomy" id="585030"/>
    <lineage>
        <taxon>Eukaryota</taxon>
        <taxon>Fungi</taxon>
        <taxon>Dikarya</taxon>
        <taxon>Basidiomycota</taxon>
        <taxon>Agaricomycotina</taxon>
        <taxon>Agaricomycetes</taxon>
        <taxon>Agaricomycetidae</taxon>
        <taxon>Agaricales</taxon>
        <taxon>Marasmiineae</taxon>
        <taxon>Marasmiaceae</taxon>
        <taxon>Marasmius</taxon>
    </lineage>
</organism>
<evidence type="ECO:0000256" key="1">
    <source>
        <dbReference type="ARBA" id="ARBA00004123"/>
    </source>
</evidence>
<feature type="compositionally biased region" description="Low complexity" evidence="6">
    <location>
        <begin position="1"/>
        <end position="11"/>
    </location>
</feature>
<evidence type="ECO:0000256" key="6">
    <source>
        <dbReference type="SAM" id="MobiDB-lite"/>
    </source>
</evidence>
<feature type="compositionally biased region" description="Low complexity" evidence="6">
    <location>
        <begin position="28"/>
        <end position="42"/>
    </location>
</feature>
<accession>A0ABR3A471</accession>
<comment type="caution">
    <text evidence="7">The sequence shown here is derived from an EMBL/GenBank/DDBJ whole genome shotgun (WGS) entry which is preliminary data.</text>
</comment>
<keyword evidence="3" id="KW-0677">Repeat</keyword>
<proteinExistence type="predicted"/>
<dbReference type="PANTHER" id="PTHR15263:SF1">
    <property type="entry name" value="NF-KAPPA-B INHIBITOR-LIKE PROTEIN 1"/>
    <property type="match status" value="1"/>
</dbReference>
<evidence type="ECO:0000256" key="2">
    <source>
        <dbReference type="ARBA" id="ARBA00022553"/>
    </source>
</evidence>
<reference evidence="7 8" key="1">
    <citation type="submission" date="2024-05" db="EMBL/GenBank/DDBJ databases">
        <title>A draft genome resource for the thread blight pathogen Marasmius tenuissimus strain MS-2.</title>
        <authorList>
            <person name="Yulfo-Soto G.E."/>
            <person name="Baruah I.K."/>
            <person name="Amoako-Attah I."/>
            <person name="Bukari Y."/>
            <person name="Meinhardt L.W."/>
            <person name="Bailey B.A."/>
            <person name="Cohen S.P."/>
        </authorList>
    </citation>
    <scope>NUCLEOTIDE SEQUENCE [LARGE SCALE GENOMIC DNA]</scope>
    <source>
        <strain evidence="7 8">MS-2</strain>
    </source>
</reference>
<keyword evidence="4" id="KW-0040">ANK repeat</keyword>
<evidence type="ECO:0000256" key="3">
    <source>
        <dbReference type="ARBA" id="ARBA00022737"/>
    </source>
</evidence>
<evidence type="ECO:0000256" key="5">
    <source>
        <dbReference type="ARBA" id="ARBA00023242"/>
    </source>
</evidence>
<comment type="subcellular location">
    <subcellularLocation>
        <location evidence="1">Nucleus</location>
    </subcellularLocation>
</comment>
<dbReference type="Proteomes" id="UP001437256">
    <property type="component" value="Unassembled WGS sequence"/>
</dbReference>
<gene>
    <name evidence="7" type="ORF">AAF712_004687</name>
</gene>
<dbReference type="InterPro" id="IPR038753">
    <property type="entry name" value="NFKBIL1"/>
</dbReference>
<dbReference type="EMBL" id="JBBXMP010000019">
    <property type="protein sequence ID" value="KAL0068300.1"/>
    <property type="molecule type" value="Genomic_DNA"/>
</dbReference>
<feature type="compositionally biased region" description="Basic and acidic residues" evidence="6">
    <location>
        <begin position="99"/>
        <end position="114"/>
    </location>
</feature>
<keyword evidence="5" id="KW-0539">Nucleus</keyword>
<dbReference type="PANTHER" id="PTHR15263">
    <property type="entry name" value="I-KAPPA-B-LIKE PROTEIN IKBL"/>
    <property type="match status" value="1"/>
</dbReference>
<feature type="compositionally biased region" description="Polar residues" evidence="6">
    <location>
        <begin position="44"/>
        <end position="53"/>
    </location>
</feature>